<accession>A0ABV2MF36</accession>
<dbReference type="GeneID" id="91146860"/>
<feature type="compositionally biased region" description="Polar residues" evidence="1">
    <location>
        <begin position="1"/>
        <end position="11"/>
    </location>
</feature>
<keyword evidence="3" id="KW-1185">Reference proteome</keyword>
<evidence type="ECO:0000313" key="2">
    <source>
        <dbReference type="EMBL" id="MET3753957.1"/>
    </source>
</evidence>
<dbReference type="EMBL" id="JBEPMY010000002">
    <property type="protein sequence ID" value="MET3753957.1"/>
    <property type="molecule type" value="Genomic_DNA"/>
</dbReference>
<sequence length="60" mass="6641">MIELSIKTSSAGRRRHGADRSGEIGGSGAHECHFSIFSVLLLVAEKIPYWQANVIMRNEL</sequence>
<proteinExistence type="predicted"/>
<protein>
    <submittedName>
        <fullName evidence="2">Uncharacterized protein</fullName>
    </submittedName>
</protein>
<dbReference type="Proteomes" id="UP001549077">
    <property type="component" value="Unassembled WGS sequence"/>
</dbReference>
<evidence type="ECO:0000313" key="3">
    <source>
        <dbReference type="Proteomes" id="UP001549077"/>
    </source>
</evidence>
<name>A0ABV2MF36_9HYPH</name>
<reference evidence="2 3" key="1">
    <citation type="submission" date="2024-06" db="EMBL/GenBank/DDBJ databases">
        <title>Genomic Encyclopedia of Type Strains, Phase IV (KMG-IV): sequencing the most valuable type-strain genomes for metagenomic binning, comparative biology and taxonomic classification.</title>
        <authorList>
            <person name="Goeker M."/>
        </authorList>
    </citation>
    <scope>NUCLEOTIDE SEQUENCE [LARGE SCALE GENOMIC DNA]</scope>
    <source>
        <strain evidence="2 3">DSM 29288</strain>
    </source>
</reference>
<gene>
    <name evidence="2" type="ORF">ABID08_001300</name>
</gene>
<comment type="caution">
    <text evidence="2">The sequence shown here is derived from an EMBL/GenBank/DDBJ whole genome shotgun (WGS) entry which is preliminary data.</text>
</comment>
<evidence type="ECO:0000256" key="1">
    <source>
        <dbReference type="SAM" id="MobiDB-lite"/>
    </source>
</evidence>
<feature type="region of interest" description="Disordered" evidence="1">
    <location>
        <begin position="1"/>
        <end position="26"/>
    </location>
</feature>
<dbReference type="RefSeq" id="WP_168295281.1">
    <property type="nucleotide sequence ID" value="NZ_CP071604.1"/>
</dbReference>
<organism evidence="2 3">
    <name type="scientific">Rhizobium binae</name>
    <dbReference type="NCBI Taxonomy" id="1138190"/>
    <lineage>
        <taxon>Bacteria</taxon>
        <taxon>Pseudomonadati</taxon>
        <taxon>Pseudomonadota</taxon>
        <taxon>Alphaproteobacteria</taxon>
        <taxon>Hyphomicrobiales</taxon>
        <taxon>Rhizobiaceae</taxon>
        <taxon>Rhizobium/Agrobacterium group</taxon>
        <taxon>Rhizobium</taxon>
    </lineage>
</organism>